<dbReference type="SMART" id="SM00346">
    <property type="entry name" value="HTH_ICLR"/>
    <property type="match status" value="1"/>
</dbReference>
<dbReference type="SUPFAM" id="SSF46785">
    <property type="entry name" value="Winged helix' DNA-binding domain"/>
    <property type="match status" value="1"/>
</dbReference>
<dbReference type="PANTHER" id="PTHR30136:SF33">
    <property type="entry name" value="TRANSCRIPTIONAL REGULATORY PROTEIN"/>
    <property type="match status" value="1"/>
</dbReference>
<dbReference type="Proteomes" id="UP000252706">
    <property type="component" value="Unassembled WGS sequence"/>
</dbReference>
<dbReference type="GO" id="GO:0003700">
    <property type="term" value="F:DNA-binding transcription factor activity"/>
    <property type="evidence" value="ECO:0007669"/>
    <property type="project" value="TreeGrafter"/>
</dbReference>
<evidence type="ECO:0000256" key="2">
    <source>
        <dbReference type="ARBA" id="ARBA00023125"/>
    </source>
</evidence>
<dbReference type="InterPro" id="IPR029016">
    <property type="entry name" value="GAF-like_dom_sf"/>
</dbReference>
<name>A0A366WU40_9RHOB</name>
<dbReference type="AlphaFoldDB" id="A0A366WU40"/>
<dbReference type="SUPFAM" id="SSF55781">
    <property type="entry name" value="GAF domain-like"/>
    <property type="match status" value="1"/>
</dbReference>
<dbReference type="GO" id="GO:0045892">
    <property type="term" value="P:negative regulation of DNA-templated transcription"/>
    <property type="evidence" value="ECO:0007669"/>
    <property type="project" value="TreeGrafter"/>
</dbReference>
<accession>A0A366WU40</accession>
<evidence type="ECO:0000256" key="3">
    <source>
        <dbReference type="ARBA" id="ARBA00023163"/>
    </source>
</evidence>
<dbReference type="Pfam" id="PF01614">
    <property type="entry name" value="IclR_C"/>
    <property type="match status" value="1"/>
</dbReference>
<evidence type="ECO:0000313" key="6">
    <source>
        <dbReference type="EMBL" id="RBW53384.1"/>
    </source>
</evidence>
<protein>
    <submittedName>
        <fullName evidence="6">IclR family transcriptional regulator</fullName>
    </submittedName>
</protein>
<dbReference type="InterPro" id="IPR036388">
    <property type="entry name" value="WH-like_DNA-bd_sf"/>
</dbReference>
<keyword evidence="2" id="KW-0238">DNA-binding</keyword>
<dbReference type="PROSITE" id="PS51077">
    <property type="entry name" value="HTH_ICLR"/>
    <property type="match status" value="1"/>
</dbReference>
<evidence type="ECO:0000256" key="1">
    <source>
        <dbReference type="ARBA" id="ARBA00023015"/>
    </source>
</evidence>
<proteinExistence type="predicted"/>
<feature type="domain" description="IclR-ED" evidence="5">
    <location>
        <begin position="83"/>
        <end position="266"/>
    </location>
</feature>
<dbReference type="EMBL" id="QOCE01000037">
    <property type="protein sequence ID" value="RBW53384.1"/>
    <property type="molecule type" value="Genomic_DNA"/>
</dbReference>
<keyword evidence="1" id="KW-0805">Transcription regulation</keyword>
<dbReference type="Gene3D" id="3.30.450.40">
    <property type="match status" value="1"/>
</dbReference>
<dbReference type="Pfam" id="PF09339">
    <property type="entry name" value="HTH_IclR"/>
    <property type="match status" value="1"/>
</dbReference>
<dbReference type="Gene3D" id="1.10.10.10">
    <property type="entry name" value="Winged helix-like DNA-binding domain superfamily/Winged helix DNA-binding domain"/>
    <property type="match status" value="1"/>
</dbReference>
<evidence type="ECO:0000259" key="4">
    <source>
        <dbReference type="PROSITE" id="PS51077"/>
    </source>
</evidence>
<dbReference type="RefSeq" id="WP_113824233.1">
    <property type="nucleotide sequence ID" value="NZ_QOCE01000037.1"/>
</dbReference>
<organism evidence="6 7">
    <name type="scientific">Phaeobacter gallaeciensis</name>
    <dbReference type="NCBI Taxonomy" id="60890"/>
    <lineage>
        <taxon>Bacteria</taxon>
        <taxon>Pseudomonadati</taxon>
        <taxon>Pseudomonadota</taxon>
        <taxon>Alphaproteobacteria</taxon>
        <taxon>Rhodobacterales</taxon>
        <taxon>Roseobacteraceae</taxon>
        <taxon>Phaeobacter</taxon>
    </lineage>
</organism>
<keyword evidence="3" id="KW-0804">Transcription</keyword>
<dbReference type="PANTHER" id="PTHR30136">
    <property type="entry name" value="HELIX-TURN-HELIX TRANSCRIPTIONAL REGULATOR, ICLR FAMILY"/>
    <property type="match status" value="1"/>
</dbReference>
<gene>
    <name evidence="6" type="ORF">DS909_14755</name>
</gene>
<comment type="caution">
    <text evidence="6">The sequence shown here is derived from an EMBL/GenBank/DDBJ whole genome shotgun (WGS) entry which is preliminary data.</text>
</comment>
<dbReference type="OrthoDB" id="9807558at2"/>
<evidence type="ECO:0000313" key="7">
    <source>
        <dbReference type="Proteomes" id="UP000252706"/>
    </source>
</evidence>
<dbReference type="PROSITE" id="PS51078">
    <property type="entry name" value="ICLR_ED"/>
    <property type="match status" value="1"/>
</dbReference>
<dbReference type="InterPro" id="IPR050707">
    <property type="entry name" value="HTH_MetabolicPath_Reg"/>
</dbReference>
<evidence type="ECO:0000259" key="5">
    <source>
        <dbReference type="PROSITE" id="PS51078"/>
    </source>
</evidence>
<dbReference type="GO" id="GO:0003677">
    <property type="term" value="F:DNA binding"/>
    <property type="evidence" value="ECO:0007669"/>
    <property type="project" value="UniProtKB-KW"/>
</dbReference>
<sequence>MGDQGNNAAGLEDPKDRNFVTALSRGLDLLCCFRPGEVSLSNLDFSERTDLPKPTISRLTYTLCRLGYLVNDSQSGTYRLGVGVLNLGFGVLSGMDICDRASDVLRSLRNSGNSYITAALGEAHRSDVIYVAVHRSREDVSLSMHVGSRLPLFRSAIGRAILVGLAEQDREIMIKQSANDLGVPAPELWDSYAAAQAEYDKKGYCSGFGDWRADVNGIAVPVRSLNNARVYGLNVGGPSFHVSPEQLEREYSPQLIEAANFLSLKP</sequence>
<dbReference type="InterPro" id="IPR036390">
    <property type="entry name" value="WH_DNA-bd_sf"/>
</dbReference>
<dbReference type="InterPro" id="IPR005471">
    <property type="entry name" value="Tscrpt_reg_IclR_N"/>
</dbReference>
<dbReference type="InterPro" id="IPR014757">
    <property type="entry name" value="Tscrpt_reg_IclR_C"/>
</dbReference>
<reference evidence="6 7" key="1">
    <citation type="submission" date="2018-07" db="EMBL/GenBank/DDBJ databases">
        <title>Modular assembly of carbohydrate-degrading microbial communities in the ocean.</title>
        <authorList>
            <person name="Enke T.N."/>
            <person name="Datta M.S."/>
            <person name="Schwartzman J.A."/>
            <person name="Cermak N."/>
            <person name="Schmitz D.A."/>
            <person name="Barrere J."/>
            <person name="Cordero O.X."/>
        </authorList>
    </citation>
    <scope>NUCLEOTIDE SEQUENCE [LARGE SCALE GENOMIC DNA]</scope>
    <source>
        <strain evidence="6 7">C3M10</strain>
    </source>
</reference>
<feature type="domain" description="HTH iclR-type" evidence="4">
    <location>
        <begin position="20"/>
        <end position="82"/>
    </location>
</feature>